<dbReference type="Proteomes" id="UP000768646">
    <property type="component" value="Unassembled WGS sequence"/>
</dbReference>
<gene>
    <name evidence="1" type="ORF">PORY_000816</name>
</gene>
<accession>A0ACB7CEA0</accession>
<reference evidence="1 2" key="1">
    <citation type="journal article" date="2021" name="Commun. Biol.">
        <title>Genomic insights into the host specific adaptation of the Pneumocystis genus.</title>
        <authorList>
            <person name="Cisse O.H."/>
            <person name="Ma L."/>
            <person name="Dekker J.P."/>
            <person name="Khil P.P."/>
            <person name="Youn J.-H."/>
            <person name="Brenchley J.M."/>
            <person name="Blair R."/>
            <person name="Pahar B."/>
            <person name="Chabe M."/>
            <person name="Van Rompay K.K.A."/>
            <person name="Keesler R."/>
            <person name="Sukura A."/>
            <person name="Hirsch V."/>
            <person name="Kutty G."/>
            <person name="Liu Y."/>
            <person name="Peng L."/>
            <person name="Chen J."/>
            <person name="Song J."/>
            <person name="Weissenbacher-Lang C."/>
            <person name="Xu J."/>
            <person name="Upham N.S."/>
            <person name="Stajich J.E."/>
            <person name="Cuomo C.A."/>
            <person name="Cushion M.T."/>
            <person name="Kovacs J.A."/>
        </authorList>
    </citation>
    <scope>NUCLEOTIDE SEQUENCE [LARGE SCALE GENOMIC DNA]</scope>
    <source>
        <strain evidence="1 2">RABM</strain>
    </source>
</reference>
<evidence type="ECO:0000313" key="2">
    <source>
        <dbReference type="Proteomes" id="UP000768646"/>
    </source>
</evidence>
<keyword evidence="2" id="KW-1185">Reference proteome</keyword>
<dbReference type="EMBL" id="JABTEG010000002">
    <property type="protein sequence ID" value="KAG4305906.1"/>
    <property type="molecule type" value="Genomic_DNA"/>
</dbReference>
<protein>
    <submittedName>
        <fullName evidence="1">Uncharacterized protein</fullName>
    </submittedName>
</protein>
<proteinExistence type="predicted"/>
<evidence type="ECO:0000313" key="1">
    <source>
        <dbReference type="EMBL" id="KAG4305906.1"/>
    </source>
</evidence>
<name>A0ACB7CEA0_9ASCO</name>
<organism evidence="1 2">
    <name type="scientific">Pneumocystis oryctolagi</name>
    <dbReference type="NCBI Taxonomy" id="42067"/>
    <lineage>
        <taxon>Eukaryota</taxon>
        <taxon>Fungi</taxon>
        <taxon>Dikarya</taxon>
        <taxon>Ascomycota</taxon>
        <taxon>Taphrinomycotina</taxon>
        <taxon>Pneumocystomycetes</taxon>
        <taxon>Pneumocystaceae</taxon>
        <taxon>Pneumocystis</taxon>
    </lineage>
</organism>
<sequence>MSFSRESRHLLRKTLYKEHVWLPMGARIVLGFGAAIALQKNLKRADLLGVLTELTAFPCVLRMLHKQMLSNATGRRLLREQPRINSKTLDFQALRALPLHTVGRSYVDWMDTHELSPDTRGTVRYIDHAEWAYIVQRYRESHDFYHTLTGLPATLEGEVALKCFEFCHLKLPVTFFSILAGATRLSAAAQQRLWTLYLPWALHNGQHAQTMLNVYWEEELATNIDVLRRRLGIRAAPSLQKDGVL</sequence>
<comment type="caution">
    <text evidence="1">The sequence shown here is derived from an EMBL/GenBank/DDBJ whole genome shotgun (WGS) entry which is preliminary data.</text>
</comment>